<evidence type="ECO:0000313" key="5">
    <source>
        <dbReference type="Proteomes" id="UP000646827"/>
    </source>
</evidence>
<organism evidence="4 5">
    <name type="scientific">Circinella minor</name>
    <dbReference type="NCBI Taxonomy" id="1195481"/>
    <lineage>
        <taxon>Eukaryota</taxon>
        <taxon>Fungi</taxon>
        <taxon>Fungi incertae sedis</taxon>
        <taxon>Mucoromycota</taxon>
        <taxon>Mucoromycotina</taxon>
        <taxon>Mucoromycetes</taxon>
        <taxon>Mucorales</taxon>
        <taxon>Lichtheimiaceae</taxon>
        <taxon>Circinella</taxon>
    </lineage>
</organism>
<protein>
    <recommendedName>
        <fullName evidence="3">SWIM-type domain-containing protein</fullName>
    </recommendedName>
</protein>
<evidence type="ECO:0000259" key="3">
    <source>
        <dbReference type="PROSITE" id="PS50966"/>
    </source>
</evidence>
<evidence type="ECO:0000256" key="2">
    <source>
        <dbReference type="SAM" id="MobiDB-lite"/>
    </source>
</evidence>
<keyword evidence="1" id="KW-0863">Zinc-finger</keyword>
<evidence type="ECO:0000256" key="1">
    <source>
        <dbReference type="PROSITE-ProRule" id="PRU00325"/>
    </source>
</evidence>
<feature type="region of interest" description="Disordered" evidence="2">
    <location>
        <begin position="216"/>
        <end position="269"/>
    </location>
</feature>
<dbReference type="OrthoDB" id="2401469at2759"/>
<dbReference type="EMBL" id="JAEPRB010000721">
    <property type="protein sequence ID" value="KAG2212890.1"/>
    <property type="molecule type" value="Genomic_DNA"/>
</dbReference>
<keyword evidence="1" id="KW-0479">Metal-binding</keyword>
<comment type="caution">
    <text evidence="4">The sequence shown here is derived from an EMBL/GenBank/DDBJ whole genome shotgun (WGS) entry which is preliminary data.</text>
</comment>
<feature type="domain" description="SWIM-type" evidence="3">
    <location>
        <begin position="137"/>
        <end position="170"/>
    </location>
</feature>
<feature type="compositionally biased region" description="Polar residues" evidence="2">
    <location>
        <begin position="256"/>
        <end position="266"/>
    </location>
</feature>
<dbReference type="AlphaFoldDB" id="A0A8H7RLR9"/>
<evidence type="ECO:0000313" key="4">
    <source>
        <dbReference type="EMBL" id="KAG2212890.1"/>
    </source>
</evidence>
<keyword evidence="1" id="KW-0862">Zinc</keyword>
<proteinExistence type="predicted"/>
<reference evidence="4 5" key="1">
    <citation type="submission" date="2020-12" db="EMBL/GenBank/DDBJ databases">
        <title>Metabolic potential, ecology and presence of endohyphal bacteria is reflected in genomic diversity of Mucoromycotina.</title>
        <authorList>
            <person name="Muszewska A."/>
            <person name="Okrasinska A."/>
            <person name="Steczkiewicz K."/>
            <person name="Drgas O."/>
            <person name="Orlowska M."/>
            <person name="Perlinska-Lenart U."/>
            <person name="Aleksandrzak-Piekarczyk T."/>
            <person name="Szatraj K."/>
            <person name="Zielenkiewicz U."/>
            <person name="Pilsyk S."/>
            <person name="Malc E."/>
            <person name="Mieczkowski P."/>
            <person name="Kruszewska J.S."/>
            <person name="Biernat P."/>
            <person name="Pawlowska J."/>
        </authorList>
    </citation>
    <scope>NUCLEOTIDE SEQUENCE [LARGE SCALE GENOMIC DNA]</scope>
    <source>
        <strain evidence="4 5">CBS 142.35</strain>
    </source>
</reference>
<dbReference type="PROSITE" id="PS50966">
    <property type="entry name" value="ZF_SWIM"/>
    <property type="match status" value="1"/>
</dbReference>
<sequence length="287" mass="33431">MASTLFPDFPGISAWTPSIGGRRGRRQPSCPAQDRETILNMVTKHFHMHPLIDVPGHRTPAQIYIGAAREIYLFCNHYGYIDTWVYLFNEWYFPDLRYKFNRDMVIGSHATRWANEFTKEWNWLISQEENSNANALYEPSTETWTCGCPSFITSRYMLCKHLVRRSQHRRFGPNHFFIHRRITAPFIQILDKSENCFSTMRLEENVGAPRHLTPAESAALPPMLPDDSDDGNDDDSNNDDIIFGDQIPTTAPEFDQQITTPPQFDTSIVADREQDLLRREERMQQNR</sequence>
<dbReference type="InterPro" id="IPR007527">
    <property type="entry name" value="Znf_SWIM"/>
</dbReference>
<keyword evidence="5" id="KW-1185">Reference proteome</keyword>
<name>A0A8H7RLR9_9FUNG</name>
<accession>A0A8H7RLR9</accession>
<feature type="compositionally biased region" description="Acidic residues" evidence="2">
    <location>
        <begin position="226"/>
        <end position="238"/>
    </location>
</feature>
<dbReference type="Proteomes" id="UP000646827">
    <property type="component" value="Unassembled WGS sequence"/>
</dbReference>
<gene>
    <name evidence="4" type="ORF">INT45_006480</name>
</gene>
<dbReference type="GO" id="GO:0008270">
    <property type="term" value="F:zinc ion binding"/>
    <property type="evidence" value="ECO:0007669"/>
    <property type="project" value="UniProtKB-KW"/>
</dbReference>